<protein>
    <submittedName>
        <fullName evidence="1">Adenosine deaminase</fullName>
    </submittedName>
</protein>
<dbReference type="InterPro" id="IPR006330">
    <property type="entry name" value="Ado/ade_deaminase"/>
</dbReference>
<sequence>MFDARALVDLTKCALADTDSIRALEMEPQGRKVTSLESSNRARDAWSFWAQCHASGRFRQMRKLHPTLTDEAVENRIARSVRRLQSKTVSLANGRQVGAVEAHSGSGSKQFRLSLPDLLGQLASTLLCEGRDGSIRVRTQHLSLWQDLILVVPPLLITSAFIADRIDPAVMNSPRYSDHQILNKKLSRWLCDSTLPIDDDPFLDHLSATEGFDETHMHLNGTTEAEKVWCDALERPQQVVGRLVLRPQGRDSGLATSIGDGVAGLLLQEDSTLTADKLMQRTLDAIELKTWLLQSLSLTTGKEAKPPGKPSVSTVTDYRSARNSLFASSQASKLSRIGSEAWQLAIIYQGIKSGKLDSSHHAALWRYALLRSQFCRLLVQQSSNKGFDQFQHITLNELREETEKAYAERFRQIERGHQRAVAYVEGRFAPKASPKATADLVGQILRGYLEFLTEDASGTAAQRRPVAYGSLAELLARVREYESEDKCDWPTNAKCTETSTRRLRLGLVPHFIKQSNAKDRDAFYSSHTIRASCREAKLRLDTDQRARALVSLIQCTPGLEGLIRGVDAASNERHAGAEVFAPTYRRMRSAGVLRFTYHAGEDFAHLASGLRAIAEAVLFLELDSGCRVGHGTAAGLNPKRWWRSVGGAVVMAAEDRLDDLVVARMLLLRSHLSSKQMPLIEAEINRLSMRIWGDPRVTPEILADAWLLRSLDPLVRSTHRFDVDPQKRTEGLLHFSALHSEPLAYAHFLRRHGVGATAGELRCTREEIVVFQDSDVLRPRDLRLVQHAVLKLMHDRRIAIETLPSSNVRISIHETYEHHHATYWLGAAKSAPTVPVRVVVGTDDPGIFATSLRTEYAHLQRALEFQAREHRLNVGDILRRVSAESKLYRF</sequence>
<name>A0A7V7YKR9_9GAMM</name>
<evidence type="ECO:0000313" key="2">
    <source>
        <dbReference type="Proteomes" id="UP000449004"/>
    </source>
</evidence>
<gene>
    <name evidence="1" type="ORF">F9K92_00155</name>
</gene>
<dbReference type="PANTHER" id="PTHR11409:SF43">
    <property type="entry name" value="ADENOSINE DEAMINASE"/>
    <property type="match status" value="1"/>
</dbReference>
<dbReference type="GO" id="GO:0005829">
    <property type="term" value="C:cytosol"/>
    <property type="evidence" value="ECO:0007669"/>
    <property type="project" value="TreeGrafter"/>
</dbReference>
<dbReference type="Proteomes" id="UP000449004">
    <property type="component" value="Unassembled WGS sequence"/>
</dbReference>
<evidence type="ECO:0000313" key="1">
    <source>
        <dbReference type="EMBL" id="KAB7632961.1"/>
    </source>
</evidence>
<dbReference type="AlphaFoldDB" id="A0A7V7YKR9"/>
<reference evidence="1 2" key="1">
    <citation type="submission" date="2019-10" db="EMBL/GenBank/DDBJ databases">
        <title>Halotolerant bacteria associated to Saharan-endemic halophytes Stipa tenacissima L. and Atriplex halimus L mitigate salt stress and promote growth of tomato plants.</title>
        <authorList>
            <person name="Dif G."/>
        </authorList>
    </citation>
    <scope>NUCLEOTIDE SEQUENCE [LARGE SCALE GENOMIC DNA]</scope>
    <source>
        <strain evidence="1 2">IS26</strain>
    </source>
</reference>
<dbReference type="GO" id="GO:0004000">
    <property type="term" value="F:adenosine deaminase activity"/>
    <property type="evidence" value="ECO:0007669"/>
    <property type="project" value="TreeGrafter"/>
</dbReference>
<dbReference type="InterPro" id="IPR032466">
    <property type="entry name" value="Metal_Hydrolase"/>
</dbReference>
<dbReference type="GO" id="GO:0043103">
    <property type="term" value="P:hypoxanthine salvage"/>
    <property type="evidence" value="ECO:0007669"/>
    <property type="project" value="TreeGrafter"/>
</dbReference>
<dbReference type="Gene3D" id="3.20.20.140">
    <property type="entry name" value="Metal-dependent hydrolases"/>
    <property type="match status" value="2"/>
</dbReference>
<dbReference type="PANTHER" id="PTHR11409">
    <property type="entry name" value="ADENOSINE DEAMINASE"/>
    <property type="match status" value="1"/>
</dbReference>
<dbReference type="SUPFAM" id="SSF51556">
    <property type="entry name" value="Metallo-dependent hydrolases"/>
    <property type="match status" value="1"/>
</dbReference>
<dbReference type="GO" id="GO:0006154">
    <property type="term" value="P:adenosine catabolic process"/>
    <property type="evidence" value="ECO:0007669"/>
    <property type="project" value="TreeGrafter"/>
</dbReference>
<organism evidence="1 2">
    <name type="scientific">Stenotrophomonas rhizophila</name>
    <dbReference type="NCBI Taxonomy" id="216778"/>
    <lineage>
        <taxon>Bacteria</taxon>
        <taxon>Pseudomonadati</taxon>
        <taxon>Pseudomonadota</taxon>
        <taxon>Gammaproteobacteria</taxon>
        <taxon>Lysobacterales</taxon>
        <taxon>Lysobacteraceae</taxon>
        <taxon>Stenotrophomonas</taxon>
    </lineage>
</organism>
<dbReference type="GO" id="GO:0046103">
    <property type="term" value="P:inosine biosynthetic process"/>
    <property type="evidence" value="ECO:0007669"/>
    <property type="project" value="TreeGrafter"/>
</dbReference>
<dbReference type="EMBL" id="WELC01000001">
    <property type="protein sequence ID" value="KAB7632961.1"/>
    <property type="molecule type" value="Genomic_DNA"/>
</dbReference>
<accession>A0A7V7YKR9</accession>
<proteinExistence type="predicted"/>
<comment type="caution">
    <text evidence="1">The sequence shown here is derived from an EMBL/GenBank/DDBJ whole genome shotgun (WGS) entry which is preliminary data.</text>
</comment>